<organism evidence="1 2">
    <name type="scientific">Habropoda laboriosa</name>
    <dbReference type="NCBI Taxonomy" id="597456"/>
    <lineage>
        <taxon>Eukaryota</taxon>
        <taxon>Metazoa</taxon>
        <taxon>Ecdysozoa</taxon>
        <taxon>Arthropoda</taxon>
        <taxon>Hexapoda</taxon>
        <taxon>Insecta</taxon>
        <taxon>Pterygota</taxon>
        <taxon>Neoptera</taxon>
        <taxon>Endopterygota</taxon>
        <taxon>Hymenoptera</taxon>
        <taxon>Apocrita</taxon>
        <taxon>Aculeata</taxon>
        <taxon>Apoidea</taxon>
        <taxon>Anthophila</taxon>
        <taxon>Apidae</taxon>
        <taxon>Habropoda</taxon>
    </lineage>
</organism>
<evidence type="ECO:0000313" key="1">
    <source>
        <dbReference type="EMBL" id="KOC59760.1"/>
    </source>
</evidence>
<evidence type="ECO:0000313" key="2">
    <source>
        <dbReference type="Proteomes" id="UP000053825"/>
    </source>
</evidence>
<sequence>MAVGDQVYVTCFVNLYQFSVPPLYLIRIEAVQFFNSTDEGGIMGVESSVS</sequence>
<name>A0A0L7QME2_9HYME</name>
<keyword evidence="2" id="KW-1185">Reference proteome</keyword>
<dbReference type="EMBL" id="KQ414894">
    <property type="protein sequence ID" value="KOC59760.1"/>
    <property type="molecule type" value="Genomic_DNA"/>
</dbReference>
<proteinExistence type="predicted"/>
<dbReference type="Proteomes" id="UP000053825">
    <property type="component" value="Unassembled WGS sequence"/>
</dbReference>
<gene>
    <name evidence="1" type="ORF">WH47_09741</name>
</gene>
<protein>
    <submittedName>
        <fullName evidence="1">Uncharacterized protein</fullName>
    </submittedName>
</protein>
<accession>A0A0L7QME2</accession>
<dbReference type="AlphaFoldDB" id="A0A0L7QME2"/>
<reference evidence="1 2" key="1">
    <citation type="submission" date="2015-07" db="EMBL/GenBank/DDBJ databases">
        <title>The genome of Habropoda laboriosa.</title>
        <authorList>
            <person name="Pan H."/>
            <person name="Kapheim K."/>
        </authorList>
    </citation>
    <scope>NUCLEOTIDE SEQUENCE [LARGE SCALE GENOMIC DNA]</scope>
    <source>
        <strain evidence="1">0110345459</strain>
    </source>
</reference>